<dbReference type="InterPro" id="IPR051675">
    <property type="entry name" value="Endo/Exo/Phosphatase_dom_1"/>
</dbReference>
<keyword evidence="1" id="KW-1133">Transmembrane helix</keyword>
<dbReference type="EMBL" id="JBHTMB010000112">
    <property type="protein sequence ID" value="MFD1234147.1"/>
    <property type="molecule type" value="Genomic_DNA"/>
</dbReference>
<dbReference type="Pfam" id="PF12836">
    <property type="entry name" value="HHH_3"/>
    <property type="match status" value="1"/>
</dbReference>
<reference evidence="4" key="1">
    <citation type="journal article" date="2019" name="Int. J. Syst. Evol. Microbiol.">
        <title>The Global Catalogue of Microorganisms (GCM) 10K type strain sequencing project: providing services to taxonomists for standard genome sequencing and annotation.</title>
        <authorList>
            <consortium name="The Broad Institute Genomics Platform"/>
            <consortium name="The Broad Institute Genome Sequencing Center for Infectious Disease"/>
            <person name="Wu L."/>
            <person name="Ma J."/>
        </authorList>
    </citation>
    <scope>NUCLEOTIDE SEQUENCE [LARGE SCALE GENOMIC DNA]</scope>
    <source>
        <strain evidence="4">CCUG 49018</strain>
    </source>
</reference>
<dbReference type="RefSeq" id="WP_346091731.1">
    <property type="nucleotide sequence ID" value="NZ_BAABKS010000033.1"/>
</dbReference>
<dbReference type="SUPFAM" id="SSF142984">
    <property type="entry name" value="Nqo1 middle domain-like"/>
    <property type="match status" value="1"/>
</dbReference>
<feature type="domain" description="Helix-hairpin-helix DNA-binding motif class 1" evidence="2">
    <location>
        <begin position="208"/>
        <end position="227"/>
    </location>
</feature>
<dbReference type="Proteomes" id="UP001597182">
    <property type="component" value="Unassembled WGS sequence"/>
</dbReference>
<dbReference type="SMART" id="SM00278">
    <property type="entry name" value="HhH1"/>
    <property type="match status" value="2"/>
</dbReference>
<evidence type="ECO:0000313" key="3">
    <source>
        <dbReference type="EMBL" id="MFD1234147.1"/>
    </source>
</evidence>
<dbReference type="Gene3D" id="3.10.560.10">
    <property type="entry name" value="Outer membrane lipoprotein wza domain like"/>
    <property type="match status" value="1"/>
</dbReference>
<dbReference type="PANTHER" id="PTHR21180">
    <property type="entry name" value="ENDONUCLEASE/EXONUCLEASE/PHOSPHATASE FAMILY DOMAIN-CONTAINING PROTEIN 1"/>
    <property type="match status" value="1"/>
</dbReference>
<dbReference type="SUPFAM" id="SSF47781">
    <property type="entry name" value="RuvA domain 2-like"/>
    <property type="match status" value="1"/>
</dbReference>
<dbReference type="GO" id="GO:0003677">
    <property type="term" value="F:DNA binding"/>
    <property type="evidence" value="ECO:0007669"/>
    <property type="project" value="UniProtKB-KW"/>
</dbReference>
<keyword evidence="1" id="KW-0812">Transmembrane</keyword>
<sequence length="261" mass="26101">MAEPATVELPLVPDAGIGRRGPVAALADRLRRRRGSAVRRWVPEGLRGARLDPGRPGAIALALVTAVAALAAAIGVWGERPRAEALPAAPAAGLSPLVATTAPTEGPDAGPIVVSVVGKVARPGLVRVPAGARLADALEAAGGALPGTDVAVLNLARRLTDGEQLVVGAPAATADAPASGGAAAGSDGGAGGVPGAGARIDLNSATVAQLDELPGVGPVTAQHIVDWRTRNGRFSRVDQLREIDGIGERKFGRLRELVVVG</sequence>
<dbReference type="PANTHER" id="PTHR21180:SF32">
    <property type="entry name" value="ENDONUCLEASE_EXONUCLEASE_PHOSPHATASE FAMILY DOMAIN-CONTAINING PROTEIN 1"/>
    <property type="match status" value="1"/>
</dbReference>
<name>A0ABW3VFU6_9PSEU</name>
<keyword evidence="1" id="KW-0472">Membrane</keyword>
<dbReference type="Pfam" id="PF10531">
    <property type="entry name" value="SLBB"/>
    <property type="match status" value="1"/>
</dbReference>
<accession>A0ABW3VFU6</accession>
<evidence type="ECO:0000256" key="1">
    <source>
        <dbReference type="SAM" id="Phobius"/>
    </source>
</evidence>
<keyword evidence="3" id="KW-0238">DNA-binding</keyword>
<dbReference type="InterPro" id="IPR019554">
    <property type="entry name" value="Soluble_ligand-bd"/>
</dbReference>
<protein>
    <submittedName>
        <fullName evidence="3">ComEA family DNA-binding protein</fullName>
    </submittedName>
</protein>
<dbReference type="InterPro" id="IPR003583">
    <property type="entry name" value="Hlx-hairpin-Hlx_DNA-bd_motif"/>
</dbReference>
<feature type="transmembrane region" description="Helical" evidence="1">
    <location>
        <begin position="57"/>
        <end position="77"/>
    </location>
</feature>
<keyword evidence="4" id="KW-1185">Reference proteome</keyword>
<gene>
    <name evidence="3" type="ORF">ACFQ34_12735</name>
</gene>
<evidence type="ECO:0000259" key="2">
    <source>
        <dbReference type="SMART" id="SM00278"/>
    </source>
</evidence>
<proteinExistence type="predicted"/>
<dbReference type="Gene3D" id="1.10.150.320">
    <property type="entry name" value="Photosystem II 12 kDa extrinsic protein"/>
    <property type="match status" value="1"/>
</dbReference>
<evidence type="ECO:0000313" key="4">
    <source>
        <dbReference type="Proteomes" id="UP001597182"/>
    </source>
</evidence>
<comment type="caution">
    <text evidence="3">The sequence shown here is derived from an EMBL/GenBank/DDBJ whole genome shotgun (WGS) entry which is preliminary data.</text>
</comment>
<organism evidence="3 4">
    <name type="scientific">Pseudonocardia benzenivorans</name>
    <dbReference type="NCBI Taxonomy" id="228005"/>
    <lineage>
        <taxon>Bacteria</taxon>
        <taxon>Bacillati</taxon>
        <taxon>Actinomycetota</taxon>
        <taxon>Actinomycetes</taxon>
        <taxon>Pseudonocardiales</taxon>
        <taxon>Pseudonocardiaceae</taxon>
        <taxon>Pseudonocardia</taxon>
    </lineage>
</organism>
<dbReference type="InterPro" id="IPR010994">
    <property type="entry name" value="RuvA_2-like"/>
</dbReference>
<feature type="domain" description="Helix-hairpin-helix DNA-binding motif class 1" evidence="2">
    <location>
        <begin position="238"/>
        <end position="257"/>
    </location>
</feature>